<feature type="region of interest" description="Disordered" evidence="1">
    <location>
        <begin position="127"/>
        <end position="161"/>
    </location>
</feature>
<evidence type="ECO:0000313" key="3">
    <source>
        <dbReference type="Proteomes" id="UP000076959"/>
    </source>
</evidence>
<accession>A0A176YX63</accession>
<dbReference type="AlphaFoldDB" id="A0A176YX63"/>
<protein>
    <submittedName>
        <fullName evidence="2">Uncharacterized protein</fullName>
    </submittedName>
</protein>
<dbReference type="Proteomes" id="UP000076959">
    <property type="component" value="Unassembled WGS sequence"/>
</dbReference>
<name>A0A176YX63_9BRAD</name>
<reference evidence="2 3" key="1">
    <citation type="submission" date="2016-03" db="EMBL/GenBank/DDBJ databases">
        <title>Draft Genome Sequence of the Strain BR 10245 (Bradyrhizobium sp.) isolated from nodules of Centrolobium paraense.</title>
        <authorList>
            <person name="Simoes-Araujo J.L.Sr."/>
            <person name="Barauna A.C."/>
            <person name="Silva K."/>
            <person name="Zilli J.E."/>
        </authorList>
    </citation>
    <scope>NUCLEOTIDE SEQUENCE [LARGE SCALE GENOMIC DNA]</scope>
    <source>
        <strain evidence="2 3">BR 10245</strain>
    </source>
</reference>
<dbReference type="RefSeq" id="WP_063699205.1">
    <property type="nucleotide sequence ID" value="NZ_LUUB01000045.1"/>
</dbReference>
<sequence length="161" mass="18374">MYGNPKEIAEQLFRACLWEQKFSGDAAYHAAYSVWSEILQHVSLSDARKIFLHFGKGPPKRYIKKHANAGILFRLSVMGRTSGGENIEKLARIIAAENEEFNRSLPDERKEERRQTNVASIAKHIRRLRDARRERVGTKISTGAKKKKSSVKGRPAGDRKR</sequence>
<dbReference type="STRING" id="1505087.AYJ54_07955"/>
<comment type="caution">
    <text evidence="2">The sequence shown here is derived from an EMBL/GenBank/DDBJ whole genome shotgun (WGS) entry which is preliminary data.</text>
</comment>
<proteinExistence type="predicted"/>
<evidence type="ECO:0000256" key="1">
    <source>
        <dbReference type="SAM" id="MobiDB-lite"/>
    </source>
</evidence>
<evidence type="ECO:0000313" key="2">
    <source>
        <dbReference type="EMBL" id="OAF11784.1"/>
    </source>
</evidence>
<dbReference type="EMBL" id="LUUB01000045">
    <property type="protein sequence ID" value="OAF11784.1"/>
    <property type="molecule type" value="Genomic_DNA"/>
</dbReference>
<organism evidence="2 3">
    <name type="scientific">Bradyrhizobium centrolobii</name>
    <dbReference type="NCBI Taxonomy" id="1505087"/>
    <lineage>
        <taxon>Bacteria</taxon>
        <taxon>Pseudomonadati</taxon>
        <taxon>Pseudomonadota</taxon>
        <taxon>Alphaproteobacteria</taxon>
        <taxon>Hyphomicrobiales</taxon>
        <taxon>Nitrobacteraceae</taxon>
        <taxon>Bradyrhizobium</taxon>
    </lineage>
</organism>
<gene>
    <name evidence="2" type="ORF">AYJ54_07955</name>
</gene>
<keyword evidence="3" id="KW-1185">Reference proteome</keyword>